<sequence length="494" mass="56298">MANDHDNFMQDVDETKWNEDIYATEYASTINESDTEGTTEVDVFPGVIASDVDVDESGVEEDADASVGCENSEDAVEDTDISDKGEEEGEILDENDLGNDILNDAQPQLDRHKDRKFPFASKYLSSNTESLINFLRKPGDLSSQELDCIAGLLKKKKRPVYHLGIEKKVRKDYRSGQKRYHPKNSAELVKLLRDTVLEADLARPQAEDSHGWAVPDSKTLPRMDTKNDEFVCPGLFLRLWDKASKSRIDDDDHGFLSASSDLSLRTRTERCNFLRDHTYWRHRRLTQGISITSHISMLTSEHILPRFNGTRKKTNMTCANLSLINGFAQIAAGFPILRVVDEMRHYNVVSRYGDQEQYGVSFFENEYLVPYCIVPNAIIITYKWRRIELWMKLKGRTYDDWYRTFAVPVFLAHERARLAAIDANPNIDAAESIFFDNIRSVEDLESYFSAPIERLSIQQGQAGRVDASVSGEDAASNNAERRWVFHGHSQNEVS</sequence>
<name>A0A8A3P2K0_9HELO</name>
<evidence type="ECO:0000313" key="2">
    <source>
        <dbReference type="EMBL" id="QSZ29396.1"/>
    </source>
</evidence>
<reference evidence="2" key="1">
    <citation type="submission" date="2020-10" db="EMBL/GenBank/DDBJ databases">
        <title>Genome Sequence of Monilinia vaccinii-corymbosi Sheds Light on Mummy Berry Disease Infection of Blueberry and Mating Type.</title>
        <authorList>
            <person name="Yow A.G."/>
            <person name="Zhang Y."/>
            <person name="Bansal K."/>
            <person name="Eacker S.M."/>
            <person name="Sullivan S."/>
            <person name="Liachko I."/>
            <person name="Cubeta M.A."/>
            <person name="Rollins J.A."/>
            <person name="Ashrafi H."/>
        </authorList>
    </citation>
    <scope>NUCLEOTIDE SEQUENCE</scope>
    <source>
        <strain evidence="2">RL-1</strain>
    </source>
</reference>
<protein>
    <submittedName>
        <fullName evidence="2">Uncharacterized protein</fullName>
    </submittedName>
</protein>
<feature type="compositionally biased region" description="Acidic residues" evidence="1">
    <location>
        <begin position="52"/>
        <end position="64"/>
    </location>
</feature>
<organism evidence="2 3">
    <name type="scientific">Monilinia vaccinii-corymbosi</name>
    <dbReference type="NCBI Taxonomy" id="61207"/>
    <lineage>
        <taxon>Eukaryota</taxon>
        <taxon>Fungi</taxon>
        <taxon>Dikarya</taxon>
        <taxon>Ascomycota</taxon>
        <taxon>Pezizomycotina</taxon>
        <taxon>Leotiomycetes</taxon>
        <taxon>Helotiales</taxon>
        <taxon>Sclerotiniaceae</taxon>
        <taxon>Monilinia</taxon>
    </lineage>
</organism>
<keyword evidence="3" id="KW-1185">Reference proteome</keyword>
<proteinExistence type="predicted"/>
<feature type="region of interest" description="Disordered" evidence="1">
    <location>
        <begin position="52"/>
        <end position="109"/>
    </location>
</feature>
<dbReference type="Proteomes" id="UP000672032">
    <property type="component" value="Chromosome 1"/>
</dbReference>
<feature type="compositionally biased region" description="Acidic residues" evidence="1">
    <location>
        <begin position="71"/>
        <end position="97"/>
    </location>
</feature>
<dbReference type="AlphaFoldDB" id="A0A8A3P2K0"/>
<dbReference type="EMBL" id="CP063405">
    <property type="protein sequence ID" value="QSZ29396.1"/>
    <property type="molecule type" value="Genomic_DNA"/>
</dbReference>
<evidence type="ECO:0000256" key="1">
    <source>
        <dbReference type="SAM" id="MobiDB-lite"/>
    </source>
</evidence>
<dbReference type="OrthoDB" id="3483554at2759"/>
<accession>A0A8A3P2K0</accession>
<gene>
    <name evidence="2" type="ORF">DSL72_003910</name>
</gene>
<evidence type="ECO:0000313" key="3">
    <source>
        <dbReference type="Proteomes" id="UP000672032"/>
    </source>
</evidence>